<protein>
    <submittedName>
        <fullName evidence="2">Uncharacterized protein</fullName>
    </submittedName>
</protein>
<dbReference type="Proteomes" id="UP000238274">
    <property type="component" value="Unassembled WGS sequence"/>
</dbReference>
<evidence type="ECO:0000313" key="3">
    <source>
        <dbReference type="Proteomes" id="UP000238274"/>
    </source>
</evidence>
<reference evidence="3" key="2">
    <citation type="journal article" date="2018" name="BMC Genomics">
        <title>Genomic insights into host adaptation between the wheat stripe rust pathogen (Puccinia striiformis f. sp. tritici) and the barley stripe rust pathogen (Puccinia striiformis f. sp. hordei).</title>
        <authorList>
            <person name="Xia C."/>
            <person name="Wang M."/>
            <person name="Yin C."/>
            <person name="Cornejo O.E."/>
            <person name="Hulbert S.H."/>
            <person name="Chen X."/>
        </authorList>
    </citation>
    <scope>NUCLEOTIDE SEQUENCE [LARGE SCALE GENOMIC DNA]</scope>
    <source>
        <strain evidence="3">93TX-2</strain>
    </source>
</reference>
<proteinExistence type="predicted"/>
<accession>A0A2S4W320</accession>
<dbReference type="EMBL" id="PKSM01000081">
    <property type="protein sequence ID" value="POW16182.1"/>
    <property type="molecule type" value="Genomic_DNA"/>
</dbReference>
<dbReference type="AlphaFoldDB" id="A0A2S4W320"/>
<comment type="caution">
    <text evidence="2">The sequence shown here is derived from an EMBL/GenBank/DDBJ whole genome shotgun (WGS) entry which is preliminary data.</text>
</comment>
<reference evidence="3" key="3">
    <citation type="journal article" date="2018" name="Mol. Plant Microbe Interact.">
        <title>Genome sequence resources for the wheat stripe rust pathogen (Puccinia striiformis f. sp. tritici) and the barley stripe rust pathogen (Puccinia striiformis f. sp. hordei).</title>
        <authorList>
            <person name="Xia C."/>
            <person name="Wang M."/>
            <person name="Yin C."/>
            <person name="Cornejo O.E."/>
            <person name="Hulbert S.H."/>
            <person name="Chen X."/>
        </authorList>
    </citation>
    <scope>NUCLEOTIDE SEQUENCE [LARGE SCALE GENOMIC DNA]</scope>
    <source>
        <strain evidence="3">93TX-2</strain>
    </source>
</reference>
<feature type="region of interest" description="Disordered" evidence="1">
    <location>
        <begin position="54"/>
        <end position="73"/>
    </location>
</feature>
<reference evidence="2 3" key="1">
    <citation type="submission" date="2017-12" db="EMBL/GenBank/DDBJ databases">
        <title>Gene loss provides genomic basis for host adaptation in cereal stripe rust fungi.</title>
        <authorList>
            <person name="Xia C."/>
        </authorList>
    </citation>
    <scope>NUCLEOTIDE SEQUENCE [LARGE SCALE GENOMIC DNA]</scope>
    <source>
        <strain evidence="2 3">93TX-2</strain>
    </source>
</reference>
<feature type="compositionally biased region" description="Basic and acidic residues" evidence="1">
    <location>
        <begin position="11"/>
        <end position="26"/>
    </location>
</feature>
<dbReference type="VEuPathDB" id="FungiDB:PSHT_06813"/>
<evidence type="ECO:0000256" key="1">
    <source>
        <dbReference type="SAM" id="MobiDB-lite"/>
    </source>
</evidence>
<organism evidence="2 3">
    <name type="scientific">Puccinia striiformis</name>
    <dbReference type="NCBI Taxonomy" id="27350"/>
    <lineage>
        <taxon>Eukaryota</taxon>
        <taxon>Fungi</taxon>
        <taxon>Dikarya</taxon>
        <taxon>Basidiomycota</taxon>
        <taxon>Pucciniomycotina</taxon>
        <taxon>Pucciniomycetes</taxon>
        <taxon>Pucciniales</taxon>
        <taxon>Pucciniaceae</taxon>
        <taxon>Puccinia</taxon>
    </lineage>
</organism>
<gene>
    <name evidence="2" type="ORF">PSHT_06813</name>
</gene>
<keyword evidence="3" id="KW-1185">Reference proteome</keyword>
<feature type="region of interest" description="Disordered" evidence="1">
    <location>
        <begin position="1"/>
        <end position="49"/>
    </location>
</feature>
<evidence type="ECO:0000313" key="2">
    <source>
        <dbReference type="EMBL" id="POW16182.1"/>
    </source>
</evidence>
<name>A0A2S4W320_9BASI</name>
<sequence>MLHPPPTTQHNQDKINIEADSDHKPAPEISTPAGTNRKGGPQSNAPALTAAELALDSGSDEAGPESCGPVTPSIPITPDCAGSVGAHVAHVIPSTPIPPTTIQSTAAASASNPLIITPTVIPSTATLTLAHAFPLPFTPATHVGSPTIVDLGEI</sequence>